<dbReference type="SUPFAM" id="SSF53474">
    <property type="entry name" value="alpha/beta-Hydrolases"/>
    <property type="match status" value="1"/>
</dbReference>
<evidence type="ECO:0008006" key="3">
    <source>
        <dbReference type="Google" id="ProtNLM"/>
    </source>
</evidence>
<dbReference type="PANTHER" id="PTHR37017:SF11">
    <property type="entry name" value="ESTERASE_LIPASE_THIOESTERASE DOMAIN-CONTAINING PROTEIN"/>
    <property type="match status" value="1"/>
</dbReference>
<sequence length="186" mass="20568">MIATAVAEARPKNILGIIYIAGMILHSGRSFTELCDYVSAQGTDASGISPYLKDTLYGTQENETGIREIFLHDAEEHDIQNAIAHMVVQPNAARKAIVDWSAENAGQVPKYYILAENDRSIVKAVQQEMISRTPPKKVFSMPCGHFPQIVVPKILARYIIEIVSTNSIIASRNFVIEAITQKTNHS</sequence>
<evidence type="ECO:0000313" key="2">
    <source>
        <dbReference type="Proteomes" id="UP000254326"/>
    </source>
</evidence>
<dbReference type="EMBL" id="QKRA01000001">
    <property type="protein sequence ID" value="RDL45490.1"/>
    <property type="molecule type" value="Genomic_DNA"/>
</dbReference>
<dbReference type="InterPro" id="IPR029058">
    <property type="entry name" value="AB_hydrolase_fold"/>
</dbReference>
<dbReference type="InterPro" id="IPR052897">
    <property type="entry name" value="Sec-Metab_Biosynth_Hydrolase"/>
</dbReference>
<organism evidence="1 2">
    <name type="scientific">Marinomonas piezotolerans</name>
    <dbReference type="NCBI Taxonomy" id="2213058"/>
    <lineage>
        <taxon>Bacteria</taxon>
        <taxon>Pseudomonadati</taxon>
        <taxon>Pseudomonadota</taxon>
        <taxon>Gammaproteobacteria</taxon>
        <taxon>Oceanospirillales</taxon>
        <taxon>Oceanospirillaceae</taxon>
        <taxon>Marinomonas</taxon>
    </lineage>
</organism>
<evidence type="ECO:0000313" key="1">
    <source>
        <dbReference type="EMBL" id="RDL45490.1"/>
    </source>
</evidence>
<protein>
    <recommendedName>
        <fullName evidence="3">AB hydrolase-1 domain-containing protein</fullName>
    </recommendedName>
</protein>
<gene>
    <name evidence="1" type="ORF">DN730_00090</name>
</gene>
<keyword evidence="2" id="KW-1185">Reference proteome</keyword>
<accession>A0A370UCI0</accession>
<proteinExistence type="predicted"/>
<dbReference type="Gene3D" id="3.40.50.1820">
    <property type="entry name" value="alpha/beta hydrolase"/>
    <property type="match status" value="1"/>
</dbReference>
<dbReference type="AlphaFoldDB" id="A0A370UCI0"/>
<dbReference type="PANTHER" id="PTHR37017">
    <property type="entry name" value="AB HYDROLASE-1 DOMAIN-CONTAINING PROTEIN-RELATED"/>
    <property type="match status" value="1"/>
</dbReference>
<comment type="caution">
    <text evidence="1">The sequence shown here is derived from an EMBL/GenBank/DDBJ whole genome shotgun (WGS) entry which is preliminary data.</text>
</comment>
<reference evidence="1 2" key="1">
    <citation type="submission" date="2018-06" db="EMBL/GenBank/DDBJ databases">
        <title>Marinomonas sp. YLB-05 draft genome sequence.</title>
        <authorList>
            <person name="Yu L."/>
            <person name="Tang X."/>
        </authorList>
    </citation>
    <scope>NUCLEOTIDE SEQUENCE [LARGE SCALE GENOMIC DNA]</scope>
    <source>
        <strain evidence="1 2">YLB-05</strain>
    </source>
</reference>
<name>A0A370UCI0_9GAMM</name>
<dbReference type="Proteomes" id="UP000254326">
    <property type="component" value="Unassembled WGS sequence"/>
</dbReference>
<dbReference type="OrthoDB" id="9773549at2"/>